<evidence type="ECO:0000256" key="5">
    <source>
        <dbReference type="ARBA" id="ARBA00022989"/>
    </source>
</evidence>
<dbReference type="EMBL" id="LPUF01000001">
    <property type="protein sequence ID" value="OQK17682.1"/>
    <property type="molecule type" value="Genomic_DNA"/>
</dbReference>
<dbReference type="RefSeq" id="WP_080522293.1">
    <property type="nucleotide sequence ID" value="NZ_LPUF01000001.1"/>
</dbReference>
<reference evidence="8 9" key="1">
    <citation type="submission" date="2015-12" db="EMBL/GenBank/DDBJ databases">
        <authorList>
            <person name="Shamseldin A."/>
            <person name="Moawad H."/>
            <person name="Abd El-Rahim W.M."/>
            <person name="Sadowsky M.J."/>
        </authorList>
    </citation>
    <scope>NUCLEOTIDE SEQUENCE [LARGE SCALE GENOMIC DNA]</scope>
    <source>
        <strain evidence="8 9">WF1</strain>
    </source>
</reference>
<dbReference type="Proteomes" id="UP000191980">
    <property type="component" value="Unassembled WGS sequence"/>
</dbReference>
<dbReference type="InterPro" id="IPR003400">
    <property type="entry name" value="ExbD"/>
</dbReference>
<evidence type="ECO:0000256" key="3">
    <source>
        <dbReference type="ARBA" id="ARBA00022475"/>
    </source>
</evidence>
<protein>
    <recommendedName>
        <fullName evidence="10">Biopolymer transporter ExbD</fullName>
    </recommendedName>
</protein>
<comment type="similarity">
    <text evidence="2 7">Belongs to the ExbD/TolR family.</text>
</comment>
<evidence type="ECO:0000256" key="6">
    <source>
        <dbReference type="ARBA" id="ARBA00023136"/>
    </source>
</evidence>
<dbReference type="Gene3D" id="3.30.420.270">
    <property type="match status" value="1"/>
</dbReference>
<keyword evidence="6" id="KW-0472">Membrane</keyword>
<evidence type="ECO:0000256" key="1">
    <source>
        <dbReference type="ARBA" id="ARBA00004162"/>
    </source>
</evidence>
<dbReference type="PANTHER" id="PTHR30558">
    <property type="entry name" value="EXBD MEMBRANE COMPONENT OF PMF-DRIVEN MACROMOLECULE IMPORT SYSTEM"/>
    <property type="match status" value="1"/>
</dbReference>
<comment type="subcellular location">
    <subcellularLocation>
        <location evidence="1">Cell membrane</location>
        <topology evidence="1">Single-pass membrane protein</topology>
    </subcellularLocation>
    <subcellularLocation>
        <location evidence="7">Cell membrane</location>
        <topology evidence="7">Single-pass type II membrane protein</topology>
    </subcellularLocation>
</comment>
<dbReference type="GO" id="GO:0015031">
    <property type="term" value="P:protein transport"/>
    <property type="evidence" value="ECO:0007669"/>
    <property type="project" value="UniProtKB-KW"/>
</dbReference>
<keyword evidence="4 7" id="KW-0812">Transmembrane</keyword>
<keyword evidence="5" id="KW-1133">Transmembrane helix</keyword>
<comment type="caution">
    <text evidence="8">The sequence shown here is derived from an EMBL/GenBank/DDBJ whole genome shotgun (WGS) entry which is preliminary data.</text>
</comment>
<evidence type="ECO:0000313" key="9">
    <source>
        <dbReference type="Proteomes" id="UP000191980"/>
    </source>
</evidence>
<dbReference type="Pfam" id="PF02472">
    <property type="entry name" value="ExbD"/>
    <property type="match status" value="1"/>
</dbReference>
<keyword evidence="7" id="KW-0813">Transport</keyword>
<sequence length="136" mass="14933">MNFRNKKSKAPDISMTPMIDVVFLLLIFFMVTTTFSRESIIKVMLPEADGQQAEKQNQALMLTIDKLGQYFIDDKALSDNSLDTLARELTASKNNKNIPLIISADAGAPVQSAISVLDIASTAGFSSITFATQKRE</sequence>
<keyword evidence="9" id="KW-1185">Reference proteome</keyword>
<evidence type="ECO:0000256" key="7">
    <source>
        <dbReference type="RuleBase" id="RU003879"/>
    </source>
</evidence>
<accession>A0A1V8M829</accession>
<organism evidence="8 9">
    <name type="scientific">Methyloprofundus sedimenti</name>
    <dbReference type="NCBI Taxonomy" id="1420851"/>
    <lineage>
        <taxon>Bacteria</taxon>
        <taxon>Pseudomonadati</taxon>
        <taxon>Pseudomonadota</taxon>
        <taxon>Gammaproteobacteria</taxon>
        <taxon>Methylococcales</taxon>
        <taxon>Methylococcaceae</taxon>
        <taxon>Methyloprofundus</taxon>
    </lineage>
</organism>
<name>A0A1V8M829_9GAMM</name>
<dbReference type="PANTHER" id="PTHR30558:SF3">
    <property type="entry name" value="BIOPOLYMER TRANSPORT PROTEIN EXBD-RELATED"/>
    <property type="match status" value="1"/>
</dbReference>
<dbReference type="OrthoDB" id="9793581at2"/>
<keyword evidence="3" id="KW-1003">Cell membrane</keyword>
<dbReference type="GO" id="GO:0005886">
    <property type="term" value="C:plasma membrane"/>
    <property type="evidence" value="ECO:0007669"/>
    <property type="project" value="UniProtKB-SubCell"/>
</dbReference>
<proteinExistence type="inferred from homology"/>
<evidence type="ECO:0000313" key="8">
    <source>
        <dbReference type="EMBL" id="OQK17682.1"/>
    </source>
</evidence>
<gene>
    <name evidence="8" type="ORF">AU255_07400</name>
</gene>
<dbReference type="AlphaFoldDB" id="A0A1V8M829"/>
<dbReference type="STRING" id="1420851.AU255_07400"/>
<dbReference type="GO" id="GO:0022857">
    <property type="term" value="F:transmembrane transporter activity"/>
    <property type="evidence" value="ECO:0007669"/>
    <property type="project" value="InterPro"/>
</dbReference>
<evidence type="ECO:0000256" key="4">
    <source>
        <dbReference type="ARBA" id="ARBA00022692"/>
    </source>
</evidence>
<evidence type="ECO:0008006" key="10">
    <source>
        <dbReference type="Google" id="ProtNLM"/>
    </source>
</evidence>
<keyword evidence="7" id="KW-0653">Protein transport</keyword>
<evidence type="ECO:0000256" key="2">
    <source>
        <dbReference type="ARBA" id="ARBA00005811"/>
    </source>
</evidence>